<gene>
    <name evidence="1" type="ORF">A3B54_00845</name>
</gene>
<reference evidence="1 2" key="1">
    <citation type="journal article" date="2016" name="Nat. Commun.">
        <title>Thousands of microbial genomes shed light on interconnected biogeochemical processes in an aquifer system.</title>
        <authorList>
            <person name="Anantharaman K."/>
            <person name="Brown C.T."/>
            <person name="Hug L.A."/>
            <person name="Sharon I."/>
            <person name="Castelle C.J."/>
            <person name="Probst A.J."/>
            <person name="Thomas B.C."/>
            <person name="Singh A."/>
            <person name="Wilkins M.J."/>
            <person name="Karaoz U."/>
            <person name="Brodie E.L."/>
            <person name="Williams K.H."/>
            <person name="Hubbard S.S."/>
            <person name="Banfield J.F."/>
        </authorList>
    </citation>
    <scope>NUCLEOTIDE SEQUENCE [LARGE SCALE GENOMIC DNA]</scope>
</reference>
<dbReference type="AlphaFoldDB" id="A0A1F5H872"/>
<evidence type="ECO:0000313" key="2">
    <source>
        <dbReference type="Proteomes" id="UP000177039"/>
    </source>
</evidence>
<protein>
    <submittedName>
        <fullName evidence="1">Uncharacterized protein</fullName>
    </submittedName>
</protein>
<organism evidence="1 2">
    <name type="scientific">Candidatus Curtissbacteria bacterium RIFCSPLOWO2_01_FULL_42_50</name>
    <dbReference type="NCBI Taxonomy" id="1797730"/>
    <lineage>
        <taxon>Bacteria</taxon>
        <taxon>Candidatus Curtissiibacteriota</taxon>
    </lineage>
</organism>
<dbReference type="Proteomes" id="UP000177039">
    <property type="component" value="Unassembled WGS sequence"/>
</dbReference>
<sequence length="453" mass="51350">MSIEREDCRRPFEDTKKAYRSAYETLVGDSLATLASPLLRKVAAEESRLLVHSRKMKDGEETESHAQGESDVIAFNLGRESVPVALPVGYRGRKGAPENRHNMAQTYLFADESLEEVGGLYKMTREGVRQQVKAAARQMLRAAPQDGLPIETLNFTKPKSDHSRDRHSLAHGGLAVRIMAAVKRGATYDELIRGGYTPGQLASARKILAGRQQPVDVPRRTKDWRPVLELLANPQTEREAICKLIWEVPDYVFRRYPGVFVDLGEVARGAGLYPRLQRNQRNDLDFIANYLEWQNEPVGHAVYGVKSGKQKGGRWHYFFTLKRYQEEIKQLFLLAEGPRFDKMRRVSIRVIGPMPEKMPTTYDLSGRRVKGVTIKSYSRVLDLLGPYGISYGFQLRSLNINLKDLIGPNPPVSVFSWWSGFYVADVNRRALGVHLGKALRHYTLINRIIGVDE</sequence>
<proteinExistence type="predicted"/>
<evidence type="ECO:0000313" key="1">
    <source>
        <dbReference type="EMBL" id="OGE00272.1"/>
    </source>
</evidence>
<dbReference type="EMBL" id="MFBT01000003">
    <property type="protein sequence ID" value="OGE00272.1"/>
    <property type="molecule type" value="Genomic_DNA"/>
</dbReference>
<accession>A0A1F5H872</accession>
<comment type="caution">
    <text evidence="1">The sequence shown here is derived from an EMBL/GenBank/DDBJ whole genome shotgun (WGS) entry which is preliminary data.</text>
</comment>
<name>A0A1F5H872_9BACT</name>